<sequence length="127" mass="14551">MRGKVLHIKKGDIIDVGYIAGCLLGGMNKHQITDYWNFATLTAILQLRNDKTRGKIIVKVQMFFRFKSVQRFPDCEFLLVTGAGCKPIFLLFSHLGIFFRMNQLSSGCASRFERDIFPPKPYCTLLQ</sequence>
<dbReference type="EMBL" id="AAYH02000049">
    <property type="protein sequence ID" value="EDO51813.1"/>
    <property type="molecule type" value="Genomic_DNA"/>
</dbReference>
<comment type="caution">
    <text evidence="1">The sequence shown here is derived from an EMBL/GenBank/DDBJ whole genome shotgun (WGS) entry which is preliminary data.</text>
</comment>
<reference evidence="1" key="2">
    <citation type="submission" date="2013-11" db="EMBL/GenBank/DDBJ databases">
        <title>Draft genome sequence of Bacteroides uniformis (ATCC 8492).</title>
        <authorList>
            <person name="Sudarsanam P."/>
            <person name="Ley R."/>
            <person name="Guruge J."/>
            <person name="Turnbaugh P.J."/>
            <person name="Mahowald M."/>
            <person name="Liep D."/>
            <person name="Gordon J."/>
        </authorList>
    </citation>
    <scope>NUCLEOTIDE SEQUENCE</scope>
    <source>
        <strain evidence="1">ATCC 8492</strain>
    </source>
</reference>
<reference evidence="1" key="1">
    <citation type="submission" date="2007-06" db="EMBL/GenBank/DDBJ databases">
        <authorList>
            <person name="Fulton L."/>
            <person name="Clifton S."/>
            <person name="Fulton B."/>
            <person name="Xu J."/>
            <person name="Minx P."/>
            <person name="Pepin K.H."/>
            <person name="Johnson M."/>
            <person name="Thiruvilangam P."/>
            <person name="Bhonagiri V."/>
            <person name="Nash W.E."/>
            <person name="Mardis E.R."/>
            <person name="Wilson R.K."/>
        </authorList>
    </citation>
    <scope>NUCLEOTIDE SEQUENCE [LARGE SCALE GENOMIC DNA]</scope>
    <source>
        <strain evidence="1">ATCC 8492</strain>
    </source>
</reference>
<keyword evidence="2" id="KW-1185">Reference proteome</keyword>
<dbReference type="Proteomes" id="UP000004110">
    <property type="component" value="Unassembled WGS sequence"/>
</dbReference>
<protein>
    <submittedName>
        <fullName evidence="1">Uncharacterized protein</fullName>
    </submittedName>
</protein>
<gene>
    <name evidence="1" type="ORF">BACUNI_04362</name>
</gene>
<proteinExistence type="predicted"/>
<organism evidence="1 2">
    <name type="scientific">Bacteroides uniformis (strain ATCC 8492 / DSM 6597 / CCUG 4942 / CIP 103695 / JCM 5828 / KCTC 5204 / NCTC 13054 / VPI 0061)</name>
    <dbReference type="NCBI Taxonomy" id="411479"/>
    <lineage>
        <taxon>Bacteria</taxon>
        <taxon>Pseudomonadati</taxon>
        <taxon>Bacteroidota</taxon>
        <taxon>Bacteroidia</taxon>
        <taxon>Bacteroidales</taxon>
        <taxon>Bacteroidaceae</taxon>
        <taxon>Bacteroides</taxon>
    </lineage>
</organism>
<name>A0ABC9N523_BACUC</name>
<evidence type="ECO:0000313" key="2">
    <source>
        <dbReference type="Proteomes" id="UP000004110"/>
    </source>
</evidence>
<evidence type="ECO:0000313" key="1">
    <source>
        <dbReference type="EMBL" id="EDO51813.1"/>
    </source>
</evidence>
<dbReference type="AlphaFoldDB" id="A0ABC9N523"/>
<accession>A0ABC9N523</accession>